<dbReference type="GO" id="GO:0003993">
    <property type="term" value="F:acid phosphatase activity"/>
    <property type="evidence" value="ECO:0007669"/>
    <property type="project" value="UniProtKB-EC"/>
</dbReference>
<comment type="catalytic activity">
    <reaction evidence="1">
        <text>a phosphate monoester + H2O = an alcohol + phosphate</text>
        <dbReference type="Rhea" id="RHEA:15017"/>
        <dbReference type="ChEBI" id="CHEBI:15377"/>
        <dbReference type="ChEBI" id="CHEBI:30879"/>
        <dbReference type="ChEBI" id="CHEBI:43474"/>
        <dbReference type="ChEBI" id="CHEBI:67140"/>
        <dbReference type="EC" id="3.1.3.2"/>
    </reaction>
</comment>
<dbReference type="FunFam" id="3.40.50.1240:FF:000010">
    <property type="entry name" value="Prostatic acid phosphatase"/>
    <property type="match status" value="1"/>
</dbReference>
<dbReference type="KEGG" id="emc:129339028"/>
<accession>A0AA97LBT6</accession>
<reference evidence="9" key="1">
    <citation type="submission" date="2025-08" db="UniProtKB">
        <authorList>
            <consortium name="RefSeq"/>
        </authorList>
    </citation>
    <scope>IDENTIFICATION</scope>
    <source>
        <tissue evidence="9">Blood</tissue>
    </source>
</reference>
<dbReference type="InterPro" id="IPR000560">
    <property type="entry name" value="His_Pase_clade-2"/>
</dbReference>
<dbReference type="SUPFAM" id="SSF53254">
    <property type="entry name" value="Phosphoglycerate mutase-like"/>
    <property type="match status" value="1"/>
</dbReference>
<evidence type="ECO:0000256" key="1">
    <source>
        <dbReference type="ARBA" id="ARBA00000032"/>
    </source>
</evidence>
<sequence>MGLYNRRVCQPSLKQPASRWCSFFIAMRPSVTLAPLIILILTDLPPSVGQERTLRFVTLVYRHGDRSPLGTYPTDPHKAAAWPKGFQQLTEVGILQQKILGRFLREKYTGFLSASYKPQEIYIRSTDYDRTIMSAQANLMGLYPSSDPETGWTPVPIHTVPVKYDKLLKPPTRTCLRYQQLMEETINLPSYQAKMKAWKGFMTKMANYTGLKPEQLTLSNTLWRVHDALFCQKTHNLSLPSWATPRVLTMLQEMEVFNVEAHVGLHASQEKARFTGGLLLSAILSNFSKVVCRDLPLKMIMYSAHDSTLIALQGALGIYNGHPPPYAACHGFEFYQEGNDSFSVSMFYRNESGQQPQTLALPGCPTPCPLPLFIHLTRAVVPQDWDAECQNPQGGGPGRTVTALAVIVGLLSMALVCMCVLYWRR</sequence>
<dbReference type="GO" id="GO:0045211">
    <property type="term" value="C:postsynaptic membrane"/>
    <property type="evidence" value="ECO:0007669"/>
    <property type="project" value="TreeGrafter"/>
</dbReference>
<dbReference type="GO" id="GO:0120154">
    <property type="term" value="P:negative regulation of ERBB4 signaling pathway"/>
    <property type="evidence" value="ECO:0007669"/>
    <property type="project" value="TreeGrafter"/>
</dbReference>
<dbReference type="CDD" id="cd07061">
    <property type="entry name" value="HP_HAP_like"/>
    <property type="match status" value="1"/>
</dbReference>
<dbReference type="InterPro" id="IPR029033">
    <property type="entry name" value="His_PPase_superfam"/>
</dbReference>
<dbReference type="RefSeq" id="XP_054849604.1">
    <property type="nucleotide sequence ID" value="XM_054993629.1"/>
</dbReference>
<evidence type="ECO:0000256" key="4">
    <source>
        <dbReference type="ARBA" id="ARBA00022729"/>
    </source>
</evidence>
<dbReference type="GO" id="GO:0030971">
    <property type="term" value="F:receptor tyrosine kinase binding"/>
    <property type="evidence" value="ECO:0007669"/>
    <property type="project" value="TreeGrafter"/>
</dbReference>
<keyword evidence="6" id="KW-0325">Glycoprotein</keyword>
<evidence type="ECO:0000313" key="8">
    <source>
        <dbReference type="Proteomes" id="UP001190640"/>
    </source>
</evidence>
<dbReference type="PROSITE" id="PS00778">
    <property type="entry name" value="HIS_ACID_PHOSPHAT_2"/>
    <property type="match status" value="1"/>
</dbReference>
<evidence type="ECO:0000256" key="3">
    <source>
        <dbReference type="ARBA" id="ARBA00012646"/>
    </source>
</evidence>
<dbReference type="PANTHER" id="PTHR11567:SF145">
    <property type="entry name" value="TESTICULAR ACID PHOSPHATASE"/>
    <property type="match status" value="1"/>
</dbReference>
<dbReference type="GeneID" id="129339028"/>
<dbReference type="Pfam" id="PF00328">
    <property type="entry name" value="His_Phos_2"/>
    <property type="match status" value="1"/>
</dbReference>
<organism evidence="8 9">
    <name type="scientific">Eublepharis macularius</name>
    <name type="common">Leopard gecko</name>
    <name type="synonym">Cyrtodactylus macularius</name>
    <dbReference type="NCBI Taxonomy" id="481883"/>
    <lineage>
        <taxon>Eukaryota</taxon>
        <taxon>Metazoa</taxon>
        <taxon>Chordata</taxon>
        <taxon>Craniata</taxon>
        <taxon>Vertebrata</taxon>
        <taxon>Euteleostomi</taxon>
        <taxon>Lepidosauria</taxon>
        <taxon>Squamata</taxon>
        <taxon>Bifurcata</taxon>
        <taxon>Gekkota</taxon>
        <taxon>Eublepharidae</taxon>
        <taxon>Eublepharinae</taxon>
        <taxon>Eublepharis</taxon>
    </lineage>
</organism>
<evidence type="ECO:0000256" key="2">
    <source>
        <dbReference type="ARBA" id="ARBA00005375"/>
    </source>
</evidence>
<keyword evidence="7" id="KW-1133">Transmembrane helix</keyword>
<feature type="transmembrane region" description="Helical" evidence="7">
    <location>
        <begin position="401"/>
        <end position="423"/>
    </location>
</feature>
<dbReference type="GO" id="GO:0007040">
    <property type="term" value="P:lysosome organization"/>
    <property type="evidence" value="ECO:0007669"/>
    <property type="project" value="TreeGrafter"/>
</dbReference>
<keyword evidence="7" id="KW-0472">Membrane</keyword>
<keyword evidence="4" id="KW-0732">Signal</keyword>
<name>A0AA97LBT6_EUBMA</name>
<dbReference type="Proteomes" id="UP001190640">
    <property type="component" value="Chromosome 12"/>
</dbReference>
<dbReference type="Gene3D" id="3.40.50.1240">
    <property type="entry name" value="Phosphoglycerate mutase-like"/>
    <property type="match status" value="1"/>
</dbReference>
<evidence type="ECO:0000256" key="7">
    <source>
        <dbReference type="SAM" id="Phobius"/>
    </source>
</evidence>
<comment type="similarity">
    <text evidence="2">Belongs to the histidine acid phosphatase family.</text>
</comment>
<keyword evidence="7" id="KW-0812">Transmembrane</keyword>
<dbReference type="AlphaFoldDB" id="A0AA97LBT6"/>
<proteinExistence type="inferred from homology"/>
<keyword evidence="8" id="KW-1185">Reference proteome</keyword>
<evidence type="ECO:0000256" key="6">
    <source>
        <dbReference type="ARBA" id="ARBA00023180"/>
    </source>
</evidence>
<dbReference type="GO" id="GO:0005764">
    <property type="term" value="C:lysosome"/>
    <property type="evidence" value="ECO:0007669"/>
    <property type="project" value="TreeGrafter"/>
</dbReference>
<dbReference type="PANTHER" id="PTHR11567">
    <property type="entry name" value="ACID PHOSPHATASE-RELATED"/>
    <property type="match status" value="1"/>
</dbReference>
<gene>
    <name evidence="9" type="primary">LOC129339028</name>
</gene>
<dbReference type="GO" id="GO:0004725">
    <property type="term" value="F:protein tyrosine phosphatase activity"/>
    <property type="evidence" value="ECO:0007669"/>
    <property type="project" value="TreeGrafter"/>
</dbReference>
<dbReference type="InterPro" id="IPR050645">
    <property type="entry name" value="Histidine_acid_phosphatase"/>
</dbReference>
<feature type="transmembrane region" description="Helical" evidence="7">
    <location>
        <begin position="20"/>
        <end position="41"/>
    </location>
</feature>
<dbReference type="PROSITE" id="PS00616">
    <property type="entry name" value="HIS_ACID_PHOSPHAT_1"/>
    <property type="match status" value="1"/>
</dbReference>
<dbReference type="InterPro" id="IPR033379">
    <property type="entry name" value="Acid_Pase_AS"/>
</dbReference>
<keyword evidence="5" id="KW-0378">Hydrolase</keyword>
<dbReference type="EC" id="3.1.3.2" evidence="3"/>
<dbReference type="GO" id="GO:0048168">
    <property type="term" value="P:regulation of neuronal synaptic plasticity"/>
    <property type="evidence" value="ECO:0007669"/>
    <property type="project" value="TreeGrafter"/>
</dbReference>
<protein>
    <recommendedName>
        <fullName evidence="3">acid phosphatase</fullName>
        <ecNumber evidence="3">3.1.3.2</ecNumber>
    </recommendedName>
</protein>
<evidence type="ECO:0000313" key="9">
    <source>
        <dbReference type="RefSeq" id="XP_054849604.1"/>
    </source>
</evidence>
<evidence type="ECO:0000256" key="5">
    <source>
        <dbReference type="ARBA" id="ARBA00022801"/>
    </source>
</evidence>